<evidence type="ECO:0008006" key="4">
    <source>
        <dbReference type="Google" id="ProtNLM"/>
    </source>
</evidence>
<reference evidence="2" key="3">
    <citation type="submission" date="2025-09" db="UniProtKB">
        <authorList>
            <consortium name="Ensembl"/>
        </authorList>
    </citation>
    <scope>IDENTIFICATION</scope>
</reference>
<organism evidence="2 3">
    <name type="scientific">Gasterosteus aculeatus aculeatus</name>
    <name type="common">three-spined stickleback</name>
    <dbReference type="NCBI Taxonomy" id="481459"/>
    <lineage>
        <taxon>Eukaryota</taxon>
        <taxon>Metazoa</taxon>
        <taxon>Chordata</taxon>
        <taxon>Craniata</taxon>
        <taxon>Vertebrata</taxon>
        <taxon>Euteleostomi</taxon>
        <taxon>Actinopterygii</taxon>
        <taxon>Neopterygii</taxon>
        <taxon>Teleostei</taxon>
        <taxon>Neoteleostei</taxon>
        <taxon>Acanthomorphata</taxon>
        <taxon>Eupercaria</taxon>
        <taxon>Perciformes</taxon>
        <taxon>Cottioidei</taxon>
        <taxon>Gasterosteales</taxon>
        <taxon>Gasterosteidae</taxon>
        <taxon>Gasterosteus</taxon>
    </lineage>
</organism>
<proteinExistence type="predicted"/>
<keyword evidence="1" id="KW-0175">Coiled coil</keyword>
<evidence type="ECO:0000313" key="2">
    <source>
        <dbReference type="Ensembl" id="ENSGACP00000065782.1"/>
    </source>
</evidence>
<evidence type="ECO:0000313" key="3">
    <source>
        <dbReference type="Proteomes" id="UP000007635"/>
    </source>
</evidence>
<dbReference type="Proteomes" id="UP000007635">
    <property type="component" value="Chromosome IX"/>
</dbReference>
<dbReference type="PANTHER" id="PTHR35347">
    <property type="entry name" value="COILED-COIL DOMAIN-CONTAINING PROTEIN 175"/>
    <property type="match status" value="1"/>
</dbReference>
<reference evidence="2 3" key="1">
    <citation type="journal article" date="2021" name="G3 (Bethesda)">
        <title>Improved contiguity of the threespine stickleback genome using long-read sequencing.</title>
        <authorList>
            <person name="Nath S."/>
            <person name="Shaw D.E."/>
            <person name="White M.A."/>
        </authorList>
    </citation>
    <scope>NUCLEOTIDE SEQUENCE [LARGE SCALE GENOMIC DNA]</scope>
    <source>
        <strain evidence="2 3">Lake Benthic</strain>
    </source>
</reference>
<dbReference type="GeneID" id="120825112"/>
<feature type="coiled-coil region" evidence="1">
    <location>
        <begin position="62"/>
        <end position="118"/>
    </location>
</feature>
<keyword evidence="3" id="KW-1185">Reference proteome</keyword>
<feature type="coiled-coil region" evidence="1">
    <location>
        <begin position="636"/>
        <end position="663"/>
    </location>
</feature>
<evidence type="ECO:0000256" key="1">
    <source>
        <dbReference type="SAM" id="Coils"/>
    </source>
</evidence>
<dbReference type="InterPro" id="IPR038834">
    <property type="entry name" value="CCDC175"/>
</dbReference>
<accession>A0AAQ4RS72</accession>
<protein>
    <recommendedName>
        <fullName evidence="4">Coiled-coil domain containing 175</fullName>
    </recommendedName>
</protein>
<reference evidence="2" key="2">
    <citation type="submission" date="2025-08" db="UniProtKB">
        <authorList>
            <consortium name="Ensembl"/>
        </authorList>
    </citation>
    <scope>IDENTIFICATION</scope>
</reference>
<dbReference type="PANTHER" id="PTHR35347:SF1">
    <property type="entry name" value="COILED-COIL DOMAIN-CONTAINING PROTEIN 175"/>
    <property type="match status" value="1"/>
</dbReference>
<name>A0AAQ4RS72_GASAC</name>
<sequence>MASCLVPVFPALMVALERLKELEKQIIEDDIPFSAEASLHLTEISAAITELEADRRAAHELLEVETIENSKLRHQMNNTRERMCQEMMADVAAARASNSEEIEQLKKYINTVSQLQDATAKRQETLLSQNEALRPEREQVKAEHEEVIAVHNEQITLKYTLQRELDETRERIEELKSSIAAVKQDKVTLRQKMVLEREAFTLRKDHLSTRVDRAEDKVKQQKQSVGRGVEELDRLNIKKQKTHDRLGQLIIEVAKLESNLRRLAASQRQCEKQLRGEIRKLQELRQQRDILKKDLRELGEAFSVAAQRLKEEVATVKNQIEEGRASRLLHRDSLAQIYEIFKQQRDEEGEVRAEYLHVSRQLERSRLQLKDRIASLVKHSKEIKEMDKQIQELLEADAITKRMFERNRGELCNDVDTEKKNICHFEEEERRLTRLLEEARRKQEEHVAKITSDISSTRRRYQELCQEKAALQARQPESTNADLLVSHAAQREVEYKQEESKHHEEIEQVTAEASRITSSLVEKQRKVEEQEEVLKEELAKWNEEQSRQRRIQALTSELTGKREHLELLIGGLKERTSSLLQPREEMKARLEELRGRHMDALDQRASQLGAAEVCLYCDGANLEQIGPENSRLHLCISRMKGDVDRVREDRDRYRREAHRFQQDTEILSESLRDAWNEDSSVTRGHQNSDGGLLVSMGGLLDHLGTRAQQLANVSTLLQQQISDFSRRLGMKLL</sequence>
<dbReference type="Ensembl" id="ENSGACT00000073459.1">
    <property type="protein sequence ID" value="ENSGACP00000065782.1"/>
    <property type="gene ID" value="ENSGACG00000036591.1"/>
</dbReference>
<feature type="coiled-coil region" evidence="1">
    <location>
        <begin position="158"/>
        <end position="326"/>
    </location>
</feature>
<dbReference type="RefSeq" id="XP_040042447.1">
    <property type="nucleotide sequence ID" value="XM_040186513.1"/>
</dbReference>
<feature type="coiled-coil region" evidence="1">
    <location>
        <begin position="425"/>
        <end position="474"/>
    </location>
</feature>
<dbReference type="AlphaFoldDB" id="A0AAQ4RS72"/>
<dbReference type="KEGG" id="gat:120825112"/>
<dbReference type="GeneTree" id="ENSGT00940000167646"/>